<gene>
    <name evidence="9" type="ORF">CLUMA_CG000443</name>
</gene>
<dbReference type="InterPro" id="IPR003959">
    <property type="entry name" value="ATPase_AAA_core"/>
</dbReference>
<dbReference type="PANTHER" id="PTHR23074">
    <property type="entry name" value="AAA DOMAIN-CONTAINING"/>
    <property type="match status" value="1"/>
</dbReference>
<evidence type="ECO:0000313" key="10">
    <source>
        <dbReference type="Proteomes" id="UP000183832"/>
    </source>
</evidence>
<dbReference type="InterPro" id="IPR027417">
    <property type="entry name" value="P-loop_NTPase"/>
</dbReference>
<dbReference type="GO" id="GO:0016887">
    <property type="term" value="F:ATP hydrolysis activity"/>
    <property type="evidence" value="ECO:0007669"/>
    <property type="project" value="InterPro"/>
</dbReference>
<dbReference type="GO" id="GO:0005874">
    <property type="term" value="C:microtubule"/>
    <property type="evidence" value="ECO:0007669"/>
    <property type="project" value="UniProtKB-KW"/>
</dbReference>
<dbReference type="GO" id="GO:0005524">
    <property type="term" value="F:ATP binding"/>
    <property type="evidence" value="ECO:0007669"/>
    <property type="project" value="UniProtKB-KW"/>
</dbReference>
<evidence type="ECO:0000256" key="5">
    <source>
        <dbReference type="ARBA" id="ARBA00022840"/>
    </source>
</evidence>
<dbReference type="Pfam" id="PF00004">
    <property type="entry name" value="AAA"/>
    <property type="match status" value="1"/>
</dbReference>
<evidence type="ECO:0000313" key="9">
    <source>
        <dbReference type="EMBL" id="CRK86605.1"/>
    </source>
</evidence>
<dbReference type="Gene3D" id="1.10.8.60">
    <property type="match status" value="1"/>
</dbReference>
<evidence type="ECO:0000256" key="2">
    <source>
        <dbReference type="ARBA" id="ARBA00022490"/>
    </source>
</evidence>
<reference evidence="9 10" key="1">
    <citation type="submission" date="2015-04" db="EMBL/GenBank/DDBJ databases">
        <authorList>
            <person name="Syromyatnikov M.Y."/>
            <person name="Popov V.N."/>
        </authorList>
    </citation>
    <scope>NUCLEOTIDE SEQUENCE [LARGE SCALE GENOMIC DNA]</scope>
</reference>
<name>A0A1J1HF23_9DIPT</name>
<accession>A0A1J1HF23</accession>
<keyword evidence="7" id="KW-0413">Isomerase</keyword>
<dbReference type="InterPro" id="IPR006594">
    <property type="entry name" value="LisH"/>
</dbReference>
<dbReference type="InterPro" id="IPR003593">
    <property type="entry name" value="AAA+_ATPase"/>
</dbReference>
<dbReference type="PROSITE" id="PS50896">
    <property type="entry name" value="LISH"/>
    <property type="match status" value="1"/>
</dbReference>
<dbReference type="SMART" id="SM00382">
    <property type="entry name" value="AAA"/>
    <property type="match status" value="1"/>
</dbReference>
<dbReference type="OrthoDB" id="191529at2759"/>
<evidence type="ECO:0000256" key="4">
    <source>
        <dbReference type="ARBA" id="ARBA00022741"/>
    </source>
</evidence>
<dbReference type="InterPro" id="IPR050304">
    <property type="entry name" value="MT-severing_AAA_ATPase"/>
</dbReference>
<proteinExistence type="predicted"/>
<evidence type="ECO:0000256" key="1">
    <source>
        <dbReference type="ARBA" id="ARBA00004186"/>
    </source>
</evidence>
<dbReference type="GO" id="GO:0016853">
    <property type="term" value="F:isomerase activity"/>
    <property type="evidence" value="ECO:0007669"/>
    <property type="project" value="UniProtKB-KW"/>
</dbReference>
<feature type="domain" description="AAA+ ATPase" evidence="8">
    <location>
        <begin position="221"/>
        <end position="359"/>
    </location>
</feature>
<keyword evidence="6" id="KW-0206">Cytoskeleton</keyword>
<evidence type="ECO:0000256" key="6">
    <source>
        <dbReference type="ARBA" id="ARBA00023212"/>
    </source>
</evidence>
<keyword evidence="4" id="KW-0547">Nucleotide-binding</keyword>
<dbReference type="Gene3D" id="3.40.50.300">
    <property type="entry name" value="P-loop containing nucleotide triphosphate hydrolases"/>
    <property type="match status" value="1"/>
</dbReference>
<dbReference type="STRING" id="568069.A0A1J1HF23"/>
<evidence type="ECO:0000259" key="8">
    <source>
        <dbReference type="SMART" id="SM00382"/>
    </source>
</evidence>
<dbReference type="AlphaFoldDB" id="A0A1J1HF23"/>
<comment type="subcellular location">
    <subcellularLocation>
        <location evidence="1">Cytoplasm</location>
        <location evidence="1">Cytoskeleton</location>
        <location evidence="1">Spindle</location>
    </subcellularLocation>
</comment>
<sequence>MAEHDRRSVHERRRNIIYLIAEYLKETGLLKSYSALIDETQLSNDFFVCDNVDLETMYLEFCSYFQVKFGKKPRFIKKVDQNVPKPTHPVSVESRSSLAKKRSSLKTASQMSTIFPENCVKDIETSECLRVFSLSLSTHDDVNNVKLSPIFSKAMSSNHDFFNTHPSDWREMTEIIFKDVITKDLCVKWDDIKGQDDAKMIIQESVIFPVKYPELFNRVHPWKAVLLHGVPGCGKTMLARALCSETHENLTFFNVAASTLISKWRGESEKLIRVLFEFAKFHAPSIIFIDELDSLTSKRCSREHEASKRLKNEFLSMLDGLERVEEGKVFVLGSTNMPWEIDQAFLRRFERKILIDVPSFSERLILIKHFLPSAQHWRDKDLNEVATLSENFTADDLRVAVKEANMMIIRKKIKSSSCESFSDFEVEFQHLRDALKHIKPTPEEDIAKHRQWNSSCGKY</sequence>
<organism evidence="9 10">
    <name type="scientific">Clunio marinus</name>
    <dbReference type="NCBI Taxonomy" id="568069"/>
    <lineage>
        <taxon>Eukaryota</taxon>
        <taxon>Metazoa</taxon>
        <taxon>Ecdysozoa</taxon>
        <taxon>Arthropoda</taxon>
        <taxon>Hexapoda</taxon>
        <taxon>Insecta</taxon>
        <taxon>Pterygota</taxon>
        <taxon>Neoptera</taxon>
        <taxon>Endopterygota</taxon>
        <taxon>Diptera</taxon>
        <taxon>Nematocera</taxon>
        <taxon>Chironomoidea</taxon>
        <taxon>Chironomidae</taxon>
        <taxon>Clunio</taxon>
    </lineage>
</organism>
<dbReference type="SUPFAM" id="SSF52540">
    <property type="entry name" value="P-loop containing nucleoside triphosphate hydrolases"/>
    <property type="match status" value="1"/>
</dbReference>
<dbReference type="GO" id="GO:0005819">
    <property type="term" value="C:spindle"/>
    <property type="evidence" value="ECO:0007669"/>
    <property type="project" value="UniProtKB-SubCell"/>
</dbReference>
<keyword evidence="10" id="KW-1185">Reference proteome</keyword>
<protein>
    <submittedName>
        <fullName evidence="9">CLUMA_CG000443, isoform A</fullName>
    </submittedName>
</protein>
<evidence type="ECO:0000256" key="7">
    <source>
        <dbReference type="ARBA" id="ARBA00023235"/>
    </source>
</evidence>
<evidence type="ECO:0000256" key="3">
    <source>
        <dbReference type="ARBA" id="ARBA00022701"/>
    </source>
</evidence>
<dbReference type="FunFam" id="3.40.50.300:FF:001003">
    <property type="entry name" value="Vacuolar protein sorting-associated protein 4"/>
    <property type="match status" value="1"/>
</dbReference>
<keyword evidence="2" id="KW-0963">Cytoplasm</keyword>
<dbReference type="PANTHER" id="PTHR23074:SF78">
    <property type="entry name" value="KATANIN P60 ATPASE-CONTAINING SUBUNIT A-LIKE 2"/>
    <property type="match status" value="1"/>
</dbReference>
<dbReference type="Proteomes" id="UP000183832">
    <property type="component" value="Unassembled WGS sequence"/>
</dbReference>
<dbReference type="SMART" id="SM00667">
    <property type="entry name" value="LisH"/>
    <property type="match status" value="1"/>
</dbReference>
<keyword evidence="5" id="KW-0067">ATP-binding</keyword>
<dbReference type="EMBL" id="CVRI01000002">
    <property type="protein sequence ID" value="CRK86605.1"/>
    <property type="molecule type" value="Genomic_DNA"/>
</dbReference>
<keyword evidence="3" id="KW-0493">Microtubule</keyword>